<dbReference type="PANTHER" id="PTHR42693:SF53">
    <property type="entry name" value="ENDO-4-O-SULFATASE"/>
    <property type="match status" value="1"/>
</dbReference>
<dbReference type="GO" id="GO:0004065">
    <property type="term" value="F:arylsulfatase activity"/>
    <property type="evidence" value="ECO:0007669"/>
    <property type="project" value="TreeGrafter"/>
</dbReference>
<evidence type="ECO:0000259" key="3">
    <source>
        <dbReference type="Pfam" id="PF00884"/>
    </source>
</evidence>
<organism evidence="4 5">
    <name type="scientific">Halogeometricum limi</name>
    <dbReference type="NCBI Taxonomy" id="555875"/>
    <lineage>
        <taxon>Archaea</taxon>
        <taxon>Methanobacteriati</taxon>
        <taxon>Methanobacteriota</taxon>
        <taxon>Stenosarchaea group</taxon>
        <taxon>Halobacteria</taxon>
        <taxon>Halobacteriales</taxon>
        <taxon>Haloferacaceae</taxon>
        <taxon>Halogeometricum</taxon>
    </lineage>
</organism>
<feature type="domain" description="Sulfatase N-terminal" evidence="3">
    <location>
        <begin position="21"/>
        <end position="332"/>
    </location>
</feature>
<dbReference type="EMBL" id="FOYS01000005">
    <property type="protein sequence ID" value="SFR64797.1"/>
    <property type="molecule type" value="Genomic_DNA"/>
</dbReference>
<protein>
    <submittedName>
        <fullName evidence="4">Arylsulfatase A</fullName>
    </submittedName>
</protein>
<keyword evidence="5" id="KW-1185">Reference proteome</keyword>
<dbReference type="CDD" id="cd16152">
    <property type="entry name" value="sulfatase_like"/>
    <property type="match status" value="1"/>
</dbReference>
<dbReference type="Pfam" id="PF00884">
    <property type="entry name" value="Sulfatase"/>
    <property type="match status" value="1"/>
</dbReference>
<evidence type="ECO:0000313" key="4">
    <source>
        <dbReference type="EMBL" id="SFR64797.1"/>
    </source>
</evidence>
<dbReference type="Proteomes" id="UP000243250">
    <property type="component" value="Unassembled WGS sequence"/>
</dbReference>
<gene>
    <name evidence="4" type="ORF">SAMN04488124_3096</name>
</gene>
<dbReference type="AlphaFoldDB" id="A0A1I6IDE4"/>
<proteinExistence type="inferred from homology"/>
<sequence>MSFITVLRLVPGTEDHVTEKPNVLLVQTDQQRWDTLSAYGNPMDLTPTLDGMAERGVRVEHAFSPQPLCGPARAVLQTGQYASRLGVVRDSVPLPHDATTLAHAFKDAGYDTGFVGDWHLAGTFDEAVPPKRRHGYEDFWVAADVPEFTTRPNEGTLYDGYGEPRAFSTYRTDAFTEFAIEAITELSEPFVLVVSYLEPHDQNDAGRFVGPTGAAARHETNPHVPDDLDGRPGDWYAELPDYYAMVERIDECVGRLFEALERETYRESVRCFTADHGCHFETRPGEHKRSCHESSIRVPMLFEGPGFERRGPVEELVSLIDVAPTLLDAAGVGVPSEMDGKSLRPLVDGTTETWRDAVFVQTSEAEIGRSIRTERWKLGVAAPTMAGWRGGMGDERSDLYVDRYLYDLKSDPEEHVNLVGRADYRPRADELRERLAAFVADVEDDDPEFRAFENPGYREL</sequence>
<accession>A0A1I6IDE4</accession>
<keyword evidence="2" id="KW-0378">Hydrolase</keyword>
<dbReference type="InterPro" id="IPR000917">
    <property type="entry name" value="Sulfatase_N"/>
</dbReference>
<dbReference type="SUPFAM" id="SSF53649">
    <property type="entry name" value="Alkaline phosphatase-like"/>
    <property type="match status" value="1"/>
</dbReference>
<dbReference type="STRING" id="555875.SAMN04488124_3096"/>
<comment type="similarity">
    <text evidence="1">Belongs to the sulfatase family.</text>
</comment>
<dbReference type="Gene3D" id="3.40.720.10">
    <property type="entry name" value="Alkaline Phosphatase, subunit A"/>
    <property type="match status" value="1"/>
</dbReference>
<dbReference type="PANTHER" id="PTHR42693">
    <property type="entry name" value="ARYLSULFATASE FAMILY MEMBER"/>
    <property type="match status" value="1"/>
</dbReference>
<dbReference type="InterPro" id="IPR050738">
    <property type="entry name" value="Sulfatase"/>
</dbReference>
<evidence type="ECO:0000256" key="2">
    <source>
        <dbReference type="ARBA" id="ARBA00022801"/>
    </source>
</evidence>
<dbReference type="InterPro" id="IPR017850">
    <property type="entry name" value="Alkaline_phosphatase_core_sf"/>
</dbReference>
<reference evidence="5" key="1">
    <citation type="submission" date="2016-10" db="EMBL/GenBank/DDBJ databases">
        <authorList>
            <person name="Varghese N."/>
            <person name="Submissions S."/>
        </authorList>
    </citation>
    <scope>NUCLEOTIDE SEQUENCE [LARGE SCALE GENOMIC DNA]</scope>
    <source>
        <strain evidence="5">CGMCC 1.8711</strain>
    </source>
</reference>
<evidence type="ECO:0000313" key="5">
    <source>
        <dbReference type="Proteomes" id="UP000243250"/>
    </source>
</evidence>
<name>A0A1I6IDE4_9EURY</name>
<evidence type="ECO:0000256" key="1">
    <source>
        <dbReference type="ARBA" id="ARBA00008779"/>
    </source>
</evidence>